<dbReference type="RefSeq" id="WP_193638031.1">
    <property type="nucleotide sequence ID" value="NZ_JADCSA010000007.1"/>
</dbReference>
<keyword evidence="3" id="KW-1185">Reference proteome</keyword>
<feature type="region of interest" description="Disordered" evidence="1">
    <location>
        <begin position="53"/>
        <end position="84"/>
    </location>
</feature>
<evidence type="ECO:0000256" key="1">
    <source>
        <dbReference type="SAM" id="MobiDB-lite"/>
    </source>
</evidence>
<accession>A0ABR9RU78</accession>
<dbReference type="Proteomes" id="UP000756387">
    <property type="component" value="Unassembled WGS sequence"/>
</dbReference>
<gene>
    <name evidence="2" type="ORF">IEQ44_08495</name>
</gene>
<evidence type="ECO:0000313" key="2">
    <source>
        <dbReference type="EMBL" id="MBE7324690.1"/>
    </source>
</evidence>
<dbReference type="EMBL" id="JADCSA010000007">
    <property type="protein sequence ID" value="MBE7324690.1"/>
    <property type="molecule type" value="Genomic_DNA"/>
</dbReference>
<evidence type="ECO:0008006" key="4">
    <source>
        <dbReference type="Google" id="ProtNLM"/>
    </source>
</evidence>
<comment type="caution">
    <text evidence="2">The sequence shown here is derived from an EMBL/GenBank/DDBJ whole genome shotgun (WGS) entry which is preliminary data.</text>
</comment>
<protein>
    <recommendedName>
        <fullName evidence="4">Protease complex subunit PrcB family protein</fullName>
    </recommendedName>
</protein>
<sequence length="198" mass="20285">MASEGSQSKPAGPRREPVGRGYRLITMDTHLASRRLATLAGLALCGALVSACGSDEPADEPSAEPTPSVTAEPSGGTVPAPRSGEVDFTELAAFSQARLRMEPGTATPLTSEEAVRDWLPANAPARLVRKVDAAAAQVGDGTTAYGLVLAVGCDAPKDYTVELIDGGLNVVVEKSMATATQCLVPTTWLAVVAVDAAP</sequence>
<name>A0ABR9RU78_9ACTN</name>
<organism evidence="2 3">
    <name type="scientific">Nocardioides malaquae</name>
    <dbReference type="NCBI Taxonomy" id="2773426"/>
    <lineage>
        <taxon>Bacteria</taxon>
        <taxon>Bacillati</taxon>
        <taxon>Actinomycetota</taxon>
        <taxon>Actinomycetes</taxon>
        <taxon>Propionibacteriales</taxon>
        <taxon>Nocardioidaceae</taxon>
        <taxon>Nocardioides</taxon>
    </lineage>
</organism>
<evidence type="ECO:0000313" key="3">
    <source>
        <dbReference type="Proteomes" id="UP000756387"/>
    </source>
</evidence>
<feature type="region of interest" description="Disordered" evidence="1">
    <location>
        <begin position="1"/>
        <end position="21"/>
    </location>
</feature>
<proteinExistence type="predicted"/>
<reference evidence="2 3" key="1">
    <citation type="submission" date="2020-10" db="EMBL/GenBank/DDBJ databases">
        <title>Nocardioides sp. isolated from sludge.</title>
        <authorList>
            <person name="Zhang X."/>
        </authorList>
    </citation>
    <scope>NUCLEOTIDE SEQUENCE [LARGE SCALE GENOMIC DNA]</scope>
    <source>
        <strain evidence="2 3">Y6</strain>
    </source>
</reference>